<comment type="domain">
    <text evidence="4">The jas domain is required for interaction with COI1.</text>
</comment>
<name>A0A7I8J3M4_SPIIN</name>
<dbReference type="PANTHER" id="PTHR33077">
    <property type="entry name" value="PROTEIN TIFY 4A-RELATED-RELATED"/>
    <property type="match status" value="1"/>
</dbReference>
<feature type="domain" description="Tify" evidence="6">
    <location>
        <begin position="62"/>
        <end position="99"/>
    </location>
</feature>
<sequence length="220" mass="22849">METDFLGIGGRESAAREETGGLGPSILLRETGAQWSFSSMVSGRQPFVFFPAAEEERGAVNPSGAAAQLTIFYAGSINVFDDARAIMLLASNVSRMNLADVPIPAVEPTKVVSSPPISRAQSGSSSNISDDLSSAPTASATSGGGAAAATLRAVPQARKASLARFLEKRKERVSSAQPYPSPRNLEGKAAPPPPLPSSKELLWGGGTVDSSDFLSTKLEI</sequence>
<protein>
    <recommendedName>
        <fullName evidence="4">Protein TIFY</fullName>
    </recommendedName>
    <alternativeName>
        <fullName evidence="4">Jasmonate ZIM domain-containing protein</fullName>
    </alternativeName>
</protein>
<gene>
    <name evidence="7" type="ORF">SI7747_09011206</name>
</gene>
<dbReference type="InterPro" id="IPR010399">
    <property type="entry name" value="Tify_dom"/>
</dbReference>
<feature type="region of interest" description="Disordered" evidence="5">
    <location>
        <begin position="109"/>
        <end position="144"/>
    </location>
</feature>
<dbReference type="GO" id="GO:2000022">
    <property type="term" value="P:regulation of jasmonic acid mediated signaling pathway"/>
    <property type="evidence" value="ECO:0007669"/>
    <property type="project" value="UniProtKB-UniRule"/>
</dbReference>
<dbReference type="Proteomes" id="UP001189122">
    <property type="component" value="Unassembled WGS sequence"/>
</dbReference>
<feature type="compositionally biased region" description="Low complexity" evidence="5">
    <location>
        <begin position="122"/>
        <end position="141"/>
    </location>
</feature>
<organism evidence="7">
    <name type="scientific">Spirodela intermedia</name>
    <name type="common">Intermediate duckweed</name>
    <dbReference type="NCBI Taxonomy" id="51605"/>
    <lineage>
        <taxon>Eukaryota</taxon>
        <taxon>Viridiplantae</taxon>
        <taxon>Streptophyta</taxon>
        <taxon>Embryophyta</taxon>
        <taxon>Tracheophyta</taxon>
        <taxon>Spermatophyta</taxon>
        <taxon>Magnoliopsida</taxon>
        <taxon>Liliopsida</taxon>
        <taxon>Araceae</taxon>
        <taxon>Lemnoideae</taxon>
        <taxon>Spirodela</taxon>
    </lineage>
</organism>
<evidence type="ECO:0000256" key="3">
    <source>
        <dbReference type="ARBA" id="ARBA00022843"/>
    </source>
</evidence>
<dbReference type="EMBL" id="LR743596">
    <property type="protein sequence ID" value="CAA2625441.1"/>
    <property type="molecule type" value="Genomic_DNA"/>
</dbReference>
<proteinExistence type="inferred from homology"/>
<dbReference type="InterPro" id="IPR018467">
    <property type="entry name" value="CCT_CS"/>
</dbReference>
<dbReference type="Pfam" id="PF06200">
    <property type="entry name" value="tify"/>
    <property type="match status" value="1"/>
</dbReference>
<reference evidence="7 8" key="1">
    <citation type="submission" date="2019-12" db="EMBL/GenBank/DDBJ databases">
        <authorList>
            <person name="Scholz U."/>
            <person name="Mascher M."/>
            <person name="Fiebig A."/>
        </authorList>
    </citation>
    <scope>NUCLEOTIDE SEQUENCE</scope>
</reference>
<evidence type="ECO:0000313" key="7">
    <source>
        <dbReference type="EMBL" id="CAA2625441.1"/>
    </source>
</evidence>
<comment type="function">
    <text evidence="4">Repressor of jasmonate responses.</text>
</comment>
<evidence type="ECO:0000313" key="8">
    <source>
        <dbReference type="Proteomes" id="UP001189122"/>
    </source>
</evidence>
<accession>A0A7I8J3M4</accession>
<dbReference type="AlphaFoldDB" id="A0A7I8J3M4"/>
<dbReference type="GO" id="GO:0031347">
    <property type="term" value="P:regulation of defense response"/>
    <property type="evidence" value="ECO:0007669"/>
    <property type="project" value="UniProtKB-UniRule"/>
</dbReference>
<evidence type="ECO:0000256" key="4">
    <source>
        <dbReference type="RuleBase" id="RU369065"/>
    </source>
</evidence>
<comment type="subcellular location">
    <subcellularLocation>
        <location evidence="4">Nucleus</location>
    </subcellularLocation>
</comment>
<dbReference type="SMART" id="SM00979">
    <property type="entry name" value="TIFY"/>
    <property type="match status" value="1"/>
</dbReference>
<dbReference type="PANTHER" id="PTHR33077:SF90">
    <property type="entry name" value="PROTEIN TIFY 7"/>
    <property type="match status" value="1"/>
</dbReference>
<keyword evidence="2 4" id="KW-1184">Jasmonic acid signaling pathway</keyword>
<dbReference type="EMBL" id="CACRZD030000009">
    <property type="protein sequence ID" value="CAA6664817.1"/>
    <property type="molecule type" value="Genomic_DNA"/>
</dbReference>
<dbReference type="InterPro" id="IPR040390">
    <property type="entry name" value="TIFY/JAZ"/>
</dbReference>
<feature type="compositionally biased region" description="Polar residues" evidence="5">
    <location>
        <begin position="111"/>
        <end position="121"/>
    </location>
</feature>
<dbReference type="PROSITE" id="PS51320">
    <property type="entry name" value="TIFY"/>
    <property type="match status" value="1"/>
</dbReference>
<evidence type="ECO:0000256" key="1">
    <source>
        <dbReference type="ARBA" id="ARBA00008614"/>
    </source>
</evidence>
<dbReference type="GO" id="GO:0009611">
    <property type="term" value="P:response to wounding"/>
    <property type="evidence" value="ECO:0007669"/>
    <property type="project" value="UniProtKB-UniRule"/>
</dbReference>
<keyword evidence="8" id="KW-1185">Reference proteome</keyword>
<comment type="similarity">
    <text evidence="1 4">Belongs to the TIFY/JAZ family.</text>
</comment>
<feature type="region of interest" description="Disordered" evidence="5">
    <location>
        <begin position="169"/>
        <end position="220"/>
    </location>
</feature>
<dbReference type="Pfam" id="PF09425">
    <property type="entry name" value="Jas_motif"/>
    <property type="match status" value="1"/>
</dbReference>
<evidence type="ECO:0000256" key="2">
    <source>
        <dbReference type="ARBA" id="ARBA00022819"/>
    </source>
</evidence>
<keyword evidence="4" id="KW-0539">Nucleus</keyword>
<dbReference type="GO" id="GO:0005634">
    <property type="term" value="C:nucleus"/>
    <property type="evidence" value="ECO:0007669"/>
    <property type="project" value="UniProtKB-SubCell"/>
</dbReference>
<keyword evidence="3" id="KW-0832">Ubl conjugation</keyword>
<evidence type="ECO:0000259" key="6">
    <source>
        <dbReference type="PROSITE" id="PS51320"/>
    </source>
</evidence>
<evidence type="ECO:0000256" key="5">
    <source>
        <dbReference type="SAM" id="MobiDB-lite"/>
    </source>
</evidence>